<name>A0ABQ9H9L5_9NEOP</name>
<protein>
    <submittedName>
        <fullName evidence="1">Uncharacterized protein</fullName>
    </submittedName>
</protein>
<keyword evidence="2" id="KW-1185">Reference proteome</keyword>
<dbReference type="Proteomes" id="UP001159363">
    <property type="component" value="Chromosome 5"/>
</dbReference>
<evidence type="ECO:0000313" key="2">
    <source>
        <dbReference type="Proteomes" id="UP001159363"/>
    </source>
</evidence>
<comment type="caution">
    <text evidence="1">The sequence shown here is derived from an EMBL/GenBank/DDBJ whole genome shotgun (WGS) entry which is preliminary data.</text>
</comment>
<accession>A0ABQ9H9L5</accession>
<sequence length="217" mass="23478">MPDDAAGRWVFSVISRFLRSCIPALLHIHLASPSSALETSIYALIRYLPRDGTKKARARNEFAARSRKADSFKCLVFSSRHKLTRADVDGKRNIAGAVGDENVKSKFNPLAQLLNCSRGVGSYGYFVNPSRGEIDSKHLFLSPMVAGATVAERLARSPPTKTNRIQSPAGSPDFRKWESMPLVGGFSGGSPVSPVPSFRSCSILTSIPLIGSQDLAV</sequence>
<organism evidence="1 2">
    <name type="scientific">Dryococelus australis</name>
    <dbReference type="NCBI Taxonomy" id="614101"/>
    <lineage>
        <taxon>Eukaryota</taxon>
        <taxon>Metazoa</taxon>
        <taxon>Ecdysozoa</taxon>
        <taxon>Arthropoda</taxon>
        <taxon>Hexapoda</taxon>
        <taxon>Insecta</taxon>
        <taxon>Pterygota</taxon>
        <taxon>Neoptera</taxon>
        <taxon>Polyneoptera</taxon>
        <taxon>Phasmatodea</taxon>
        <taxon>Verophasmatodea</taxon>
        <taxon>Anareolatae</taxon>
        <taxon>Phasmatidae</taxon>
        <taxon>Eurycanthinae</taxon>
        <taxon>Dryococelus</taxon>
    </lineage>
</organism>
<proteinExistence type="predicted"/>
<gene>
    <name evidence="1" type="ORF">PR048_017481</name>
</gene>
<evidence type="ECO:0000313" key="1">
    <source>
        <dbReference type="EMBL" id="KAJ8881008.1"/>
    </source>
</evidence>
<reference evidence="1 2" key="1">
    <citation type="submission" date="2023-02" db="EMBL/GenBank/DDBJ databases">
        <title>LHISI_Scaffold_Assembly.</title>
        <authorList>
            <person name="Stuart O.P."/>
            <person name="Cleave R."/>
            <person name="Magrath M.J.L."/>
            <person name="Mikheyev A.S."/>
        </authorList>
    </citation>
    <scope>NUCLEOTIDE SEQUENCE [LARGE SCALE GENOMIC DNA]</scope>
    <source>
        <strain evidence="1">Daus_M_001</strain>
        <tissue evidence="1">Leg muscle</tissue>
    </source>
</reference>
<dbReference type="EMBL" id="JARBHB010000006">
    <property type="protein sequence ID" value="KAJ8881008.1"/>
    <property type="molecule type" value="Genomic_DNA"/>
</dbReference>